<feature type="compositionally biased region" description="Basic residues" evidence="2">
    <location>
        <begin position="453"/>
        <end position="462"/>
    </location>
</feature>
<evidence type="ECO:0000313" key="3">
    <source>
        <dbReference type="EMBL" id="KAG7092285.1"/>
    </source>
</evidence>
<feature type="region of interest" description="Disordered" evidence="2">
    <location>
        <begin position="405"/>
        <end position="516"/>
    </location>
</feature>
<feature type="region of interest" description="Disordered" evidence="2">
    <location>
        <begin position="528"/>
        <end position="554"/>
    </location>
</feature>
<evidence type="ECO:0000313" key="4">
    <source>
        <dbReference type="Proteomes" id="UP001049176"/>
    </source>
</evidence>
<dbReference type="RefSeq" id="XP_043008755.1">
    <property type="nucleotide sequence ID" value="XM_043153471.1"/>
</dbReference>
<dbReference type="EMBL" id="CM032185">
    <property type="protein sequence ID" value="KAG7092285.1"/>
    <property type="molecule type" value="Genomic_DNA"/>
</dbReference>
<name>A0A9P7USL2_9AGAR</name>
<organism evidence="3 4">
    <name type="scientific">Marasmius oreades</name>
    <name type="common">fairy-ring Marasmius</name>
    <dbReference type="NCBI Taxonomy" id="181124"/>
    <lineage>
        <taxon>Eukaryota</taxon>
        <taxon>Fungi</taxon>
        <taxon>Dikarya</taxon>
        <taxon>Basidiomycota</taxon>
        <taxon>Agaricomycotina</taxon>
        <taxon>Agaricomycetes</taxon>
        <taxon>Agaricomycetidae</taxon>
        <taxon>Agaricales</taxon>
        <taxon>Marasmiineae</taxon>
        <taxon>Marasmiaceae</taxon>
        <taxon>Marasmius</taxon>
    </lineage>
</organism>
<reference evidence="3" key="1">
    <citation type="journal article" date="2021" name="Genome Biol. Evol.">
        <title>The assembled and annotated genome of the fairy-ring fungus Marasmius oreades.</title>
        <authorList>
            <person name="Hiltunen M."/>
            <person name="Ament-Velasquez S.L."/>
            <person name="Johannesson H."/>
        </authorList>
    </citation>
    <scope>NUCLEOTIDE SEQUENCE</scope>
    <source>
        <strain evidence="3">03SP1</strain>
    </source>
</reference>
<dbReference type="Proteomes" id="UP001049176">
    <property type="component" value="Chromosome 5"/>
</dbReference>
<dbReference type="OrthoDB" id="3230530at2759"/>
<gene>
    <name evidence="3" type="ORF">E1B28_008647</name>
</gene>
<feature type="region of interest" description="Disordered" evidence="2">
    <location>
        <begin position="235"/>
        <end position="263"/>
    </location>
</feature>
<protein>
    <submittedName>
        <fullName evidence="3">Uncharacterized protein</fullName>
    </submittedName>
</protein>
<evidence type="ECO:0000256" key="2">
    <source>
        <dbReference type="SAM" id="MobiDB-lite"/>
    </source>
</evidence>
<evidence type="ECO:0000256" key="1">
    <source>
        <dbReference type="SAM" id="Coils"/>
    </source>
</evidence>
<accession>A0A9P7USL2</accession>
<feature type="compositionally biased region" description="Basic and acidic residues" evidence="2">
    <location>
        <begin position="479"/>
        <end position="499"/>
    </location>
</feature>
<dbReference type="GeneID" id="66077723"/>
<sequence>MVHLLLVSTKGNGVRYFPFAGYLGLTPVKVEGVVCTKLDSDLKTLPAKSITISVRCYESRLGRLGALQTNVIVDHSQILWTKPEGQEYDAIGDGEYPFRIALPPRVAGFSTVSFPEYRCVWRVEAVINHIPLTGIGSRQVKHVDLPLMRYDLPPSVSRHAPSHHDCEPKLDRHICKQPRGPRISYSMATPKAPIGPTDLVSIPIHILPDDSGVSIRSAILVVERRIFLNDSASARPLTSSTTSLSSQNAPTSQSAPASSSLPIPSRFSSSTSSLALSLLSGSYGNEDNNSLTALTRNSPSRSSDSLSTRAIITPVAGSESSGPFSRSPSGLWSKALTFQWPTVKSTGRWAIGETIQSELVAVKFYLRVKVIVTSSYGTDSLDLDEEELFVVSINDSERRIAMAKYQDLASSSDSKSKSLRHSRREAENVPELPIPSAAECPPHPSASSFSKSMKSKTPRRPHTSAGPRDKSFGVTGSRVDSRYDRTFDTYHRDHDDQTPYRRKLRPGTATTPEVTRSSASGFVYSTTRVSTGPSIRSNSTYASDSTTASKTSVSGGLSLNIRDSANIREWEEELAQIEAQSRRSSDLLGFGLRRKRPSTATSRTPLLFAGKA</sequence>
<feature type="compositionally biased region" description="Low complexity" evidence="2">
    <location>
        <begin position="237"/>
        <end position="263"/>
    </location>
</feature>
<comment type="caution">
    <text evidence="3">The sequence shown here is derived from an EMBL/GenBank/DDBJ whole genome shotgun (WGS) entry which is preliminary data.</text>
</comment>
<proteinExistence type="predicted"/>
<feature type="coiled-coil region" evidence="1">
    <location>
        <begin position="560"/>
        <end position="587"/>
    </location>
</feature>
<keyword evidence="1" id="KW-0175">Coiled coil</keyword>
<dbReference type="KEGG" id="more:E1B28_008647"/>
<dbReference type="AlphaFoldDB" id="A0A9P7USL2"/>
<keyword evidence="4" id="KW-1185">Reference proteome</keyword>